<reference evidence="14" key="2">
    <citation type="submission" date="2025-08" db="UniProtKB">
        <authorList>
            <consortium name="Ensembl"/>
        </authorList>
    </citation>
    <scope>IDENTIFICATION</scope>
</reference>
<dbReference type="Pfam" id="PF03172">
    <property type="entry name" value="HSR"/>
    <property type="match status" value="1"/>
</dbReference>
<dbReference type="PROSITE" id="PS50864">
    <property type="entry name" value="SAND"/>
    <property type="match status" value="1"/>
</dbReference>
<dbReference type="Ensembl" id="ENSMICT00000065922.1">
    <property type="protein sequence ID" value="ENSMICP00000043471.1"/>
    <property type="gene ID" value="ENSMICG00000045363.1"/>
</dbReference>
<dbReference type="Gene3D" id="1.20.920.10">
    <property type="entry name" value="Bromodomain-like"/>
    <property type="match status" value="1"/>
</dbReference>
<dbReference type="PROSITE" id="PS50014">
    <property type="entry name" value="BROMODOMAIN_2"/>
    <property type="match status" value="1"/>
</dbReference>
<feature type="domain" description="PHD-type" evidence="11">
    <location>
        <begin position="651"/>
        <end position="697"/>
    </location>
</feature>
<evidence type="ECO:0000256" key="3">
    <source>
        <dbReference type="ARBA" id="ARBA00022771"/>
    </source>
</evidence>
<dbReference type="InterPro" id="IPR019787">
    <property type="entry name" value="Znf_PHD-finger"/>
</dbReference>
<dbReference type="GO" id="GO:0003677">
    <property type="term" value="F:DNA binding"/>
    <property type="evidence" value="ECO:0007669"/>
    <property type="project" value="UniProtKB-KW"/>
</dbReference>
<evidence type="ECO:0000256" key="5">
    <source>
        <dbReference type="ARBA" id="ARBA00023117"/>
    </source>
</evidence>
<organism evidence="14 15">
    <name type="scientific">Microcebus murinus</name>
    <name type="common">Gray mouse lemur</name>
    <name type="synonym">Lemur murinus</name>
    <dbReference type="NCBI Taxonomy" id="30608"/>
    <lineage>
        <taxon>Eukaryota</taxon>
        <taxon>Metazoa</taxon>
        <taxon>Chordata</taxon>
        <taxon>Craniata</taxon>
        <taxon>Vertebrata</taxon>
        <taxon>Euteleostomi</taxon>
        <taxon>Mammalia</taxon>
        <taxon>Eutheria</taxon>
        <taxon>Euarchontoglires</taxon>
        <taxon>Primates</taxon>
        <taxon>Strepsirrhini</taxon>
        <taxon>Lemuriformes</taxon>
        <taxon>Cheirogaleidae</taxon>
        <taxon>Microcebus</taxon>
    </lineage>
</organism>
<keyword evidence="6" id="KW-0238">DNA-binding</keyword>
<dbReference type="Gene3D" id="3.10.390.10">
    <property type="entry name" value="SAND domain-like"/>
    <property type="match status" value="1"/>
</dbReference>
<keyword evidence="1" id="KW-0597">Phosphoprotein</keyword>
<dbReference type="FunFam" id="3.30.40.10:FF:000294">
    <property type="entry name" value="Nuclear autoantigen Sp-100"/>
    <property type="match status" value="1"/>
</dbReference>
<dbReference type="InterPro" id="IPR011011">
    <property type="entry name" value="Znf_FYVE_PHD"/>
</dbReference>
<dbReference type="CDD" id="cd15626">
    <property type="entry name" value="PHD_SP110_140"/>
    <property type="match status" value="1"/>
</dbReference>
<dbReference type="Gene3D" id="3.30.40.10">
    <property type="entry name" value="Zinc/RING finger domain, C3HC4 (zinc finger)"/>
    <property type="match status" value="1"/>
</dbReference>
<dbReference type="AlphaFoldDB" id="A0A8C5XZK4"/>
<protein>
    <submittedName>
        <fullName evidence="14">SP140 nuclear body protein</fullName>
    </submittedName>
</protein>
<evidence type="ECO:0000256" key="8">
    <source>
        <dbReference type="PROSITE-ProRule" id="PRU00146"/>
    </source>
</evidence>
<dbReference type="InterPro" id="IPR010919">
    <property type="entry name" value="SAND-like_dom_sf"/>
</dbReference>
<feature type="compositionally biased region" description="Basic residues" evidence="9">
    <location>
        <begin position="457"/>
        <end position="483"/>
    </location>
</feature>
<dbReference type="GO" id="GO:0000981">
    <property type="term" value="F:DNA-binding transcription factor activity, RNA polymerase II-specific"/>
    <property type="evidence" value="ECO:0007669"/>
    <property type="project" value="TreeGrafter"/>
</dbReference>
<dbReference type="InterPro" id="IPR001487">
    <property type="entry name" value="Bromodomain"/>
</dbReference>
<feature type="region of interest" description="Disordered" evidence="9">
    <location>
        <begin position="182"/>
        <end position="217"/>
    </location>
</feature>
<feature type="domain" description="Bromo" evidence="10">
    <location>
        <begin position="756"/>
        <end position="790"/>
    </location>
</feature>
<dbReference type="EMBL" id="ABDC03010681">
    <property type="status" value="NOT_ANNOTATED_CDS"/>
    <property type="molecule type" value="Genomic_DNA"/>
</dbReference>
<dbReference type="SMART" id="SM00258">
    <property type="entry name" value="SAND"/>
    <property type="match status" value="1"/>
</dbReference>
<keyword evidence="5 7" id="KW-0103">Bromodomain</keyword>
<dbReference type="SUPFAM" id="SSF57903">
    <property type="entry name" value="FYVE/PHD zinc finger"/>
    <property type="match status" value="1"/>
</dbReference>
<dbReference type="InterPro" id="IPR019786">
    <property type="entry name" value="Zinc_finger_PHD-type_CS"/>
</dbReference>
<evidence type="ECO:0000256" key="1">
    <source>
        <dbReference type="ARBA" id="ARBA00022553"/>
    </source>
</evidence>
<dbReference type="InterPro" id="IPR004865">
    <property type="entry name" value="HSR_dom"/>
</dbReference>
<dbReference type="PROSITE" id="PS51414">
    <property type="entry name" value="HSR"/>
    <property type="match status" value="1"/>
</dbReference>
<dbReference type="SMART" id="SM00249">
    <property type="entry name" value="PHD"/>
    <property type="match status" value="1"/>
</dbReference>
<proteinExistence type="predicted"/>
<evidence type="ECO:0000256" key="9">
    <source>
        <dbReference type="SAM" id="MobiDB-lite"/>
    </source>
</evidence>
<dbReference type="Pfam" id="PF00628">
    <property type="entry name" value="PHD"/>
    <property type="match status" value="1"/>
</dbReference>
<dbReference type="InterPro" id="IPR000770">
    <property type="entry name" value="SAND_dom"/>
</dbReference>
<evidence type="ECO:0000256" key="2">
    <source>
        <dbReference type="ARBA" id="ARBA00022723"/>
    </source>
</evidence>
<dbReference type="SUPFAM" id="SSF47370">
    <property type="entry name" value="Bromodomain"/>
    <property type="match status" value="1"/>
</dbReference>
<evidence type="ECO:0000259" key="10">
    <source>
        <dbReference type="PROSITE" id="PS50014"/>
    </source>
</evidence>
<dbReference type="InterPro" id="IPR036427">
    <property type="entry name" value="Bromodomain-like_sf"/>
</dbReference>
<dbReference type="GO" id="GO:0001650">
    <property type="term" value="C:fibrillar center"/>
    <property type="evidence" value="ECO:0007669"/>
    <property type="project" value="Ensembl"/>
</dbReference>
<evidence type="ECO:0000256" key="4">
    <source>
        <dbReference type="ARBA" id="ARBA00022833"/>
    </source>
</evidence>
<dbReference type="Pfam" id="PF00439">
    <property type="entry name" value="Bromodomain"/>
    <property type="match status" value="1"/>
</dbReference>
<dbReference type="PROSITE" id="PS50016">
    <property type="entry name" value="ZF_PHD_2"/>
    <property type="match status" value="1"/>
</dbReference>
<evidence type="ECO:0000313" key="14">
    <source>
        <dbReference type="Ensembl" id="ENSMICP00000043471.1"/>
    </source>
</evidence>
<evidence type="ECO:0000259" key="11">
    <source>
        <dbReference type="PROSITE" id="PS50016"/>
    </source>
</evidence>
<dbReference type="GO" id="GO:0005739">
    <property type="term" value="C:mitochondrion"/>
    <property type="evidence" value="ECO:0007669"/>
    <property type="project" value="Ensembl"/>
</dbReference>
<name>A0A8C5XZK4_MICMU</name>
<dbReference type="GeneTree" id="ENSGT00940000162129"/>
<feature type="domain" description="SAND" evidence="12">
    <location>
        <begin position="544"/>
        <end position="625"/>
    </location>
</feature>
<dbReference type="InterPro" id="IPR001965">
    <property type="entry name" value="Znf_PHD"/>
</dbReference>
<evidence type="ECO:0000259" key="13">
    <source>
        <dbReference type="PROSITE" id="PS51414"/>
    </source>
</evidence>
<dbReference type="PANTHER" id="PTHR46386:SF8">
    <property type="entry name" value="NUCLEAR BODY PROTEIN SP140"/>
    <property type="match status" value="1"/>
</dbReference>
<dbReference type="InterPro" id="IPR043563">
    <property type="entry name" value="Sp110/Sp140/Sp140L-like"/>
</dbReference>
<sequence length="828" mass="94110">SLFLRMDKHSQSIEDSLEEQICPELIFRHFKENKVEIASAITKPFPFLMSLRDRSFISEQMFENFQEACRNLVPVARVMYDVLSELEKTFDLSLLEALFSNVHLKTYPDLNEVFRSFQKGNYSSQQLLGIQMDRLPPLRPQGQVSESSNTCPETCDMEEPQEALRSPPSCGPVSCEQVALQRTNGEDAKEIPKSLPDGGRESWNPTVQKDEEESEEMPRLIPYDREERGYSITEEEKDIETRGRKASGKEAQTTEDLCGSPFPCFSAETCDSQTPQKANEREPEKELSLVADEGEESTACLEACAGEEPQEALSPLQRLGPVSCGPKAPQVTNEEEPEEVLSQLLCDEEGNCTLVFPSTKRIFIFLSTRRKISPSSILICSLSHTQNEEGKSEELTSSPACYDEPGAEQPGYGNEKCPCVMCFSKDVPGGPEARTETGQAGGTMDTVDIANNSTSRTPKRKRKKKKGHSWTRRKGTQQKKIRQNGKQAGQAWWLTSVISELWEAEAGGSFTRGRKRRRPRMLLTQNNRTPQKRVRSKASRMHGNETVDFEAPLLPVTCGSAKGILHKEKLKQGSWVKCIQSKGGHWLTPGEFENKGGHARAKSWKMSVRCGGFPLRKLIEDGFLPNPPRIHWRRKKAQNPQSRNPCPLGNLDECEVCRDGGLLFCCDTCSRAFHEDCHIPPAETERTPWSCIFCRMKEFSGSQQCHRESEILERQMGPEEQLKCEFLLLKVYCCSESSFFANIPYYYYIREASQSLKEPMWLNKIKKRLNEQGYPQVEGFVQDMRLIFQNHRASYKYNNFGQMGLRLEAEFEKNFKEVFAIQETKENS</sequence>
<feature type="region of interest" description="Disordered" evidence="9">
    <location>
        <begin position="429"/>
        <end position="487"/>
    </location>
</feature>
<accession>A0A8C5XZK4</accession>
<evidence type="ECO:0000313" key="15">
    <source>
        <dbReference type="Proteomes" id="UP000694394"/>
    </source>
</evidence>
<dbReference type="SMART" id="SM00297">
    <property type="entry name" value="BROMO"/>
    <property type="match status" value="1"/>
</dbReference>
<dbReference type="Proteomes" id="UP000694394">
    <property type="component" value="Chromosome 8"/>
</dbReference>
<evidence type="ECO:0000259" key="12">
    <source>
        <dbReference type="PROSITE" id="PS50864"/>
    </source>
</evidence>
<dbReference type="FunFam" id="1.20.920.10:FF:000028">
    <property type="entry name" value="Nuclear autoantigen Sp-100"/>
    <property type="match status" value="1"/>
</dbReference>
<evidence type="ECO:0000256" key="6">
    <source>
        <dbReference type="ARBA" id="ARBA00023125"/>
    </source>
</evidence>
<dbReference type="SUPFAM" id="SSF63763">
    <property type="entry name" value="SAND domain-like"/>
    <property type="match status" value="1"/>
</dbReference>
<keyword evidence="3 8" id="KW-0863">Zinc-finger</keyword>
<dbReference type="InterPro" id="IPR013083">
    <property type="entry name" value="Znf_RING/FYVE/PHD"/>
</dbReference>
<keyword evidence="4" id="KW-0862">Zinc</keyword>
<dbReference type="GO" id="GO:0008270">
    <property type="term" value="F:zinc ion binding"/>
    <property type="evidence" value="ECO:0007669"/>
    <property type="project" value="UniProtKB-KW"/>
</dbReference>
<feature type="domain" description="HSR" evidence="13">
    <location>
        <begin position="7"/>
        <end position="122"/>
    </location>
</feature>
<dbReference type="PROSITE" id="PS01359">
    <property type="entry name" value="ZF_PHD_1"/>
    <property type="match status" value="1"/>
</dbReference>
<dbReference type="CDD" id="cd05501">
    <property type="entry name" value="Bromo_SP100C_like"/>
    <property type="match status" value="1"/>
</dbReference>
<reference evidence="14" key="1">
    <citation type="submission" date="2016-12" db="EMBL/GenBank/DDBJ databases">
        <title>Mouse lemur reference genome and diversity panel.</title>
        <authorList>
            <person name="Harris R."/>
            <person name="Larsen P."/>
            <person name="Liu Y."/>
            <person name="Hughes D.S."/>
            <person name="Murali S."/>
            <person name="Raveendran M."/>
            <person name="Korchina V."/>
            <person name="Wang M."/>
            <person name="Jhangiani S."/>
            <person name="Bandaranaike D."/>
            <person name="Bellair M."/>
            <person name="Blankenburg K."/>
            <person name="Chao H."/>
            <person name="Dahdouli M."/>
            <person name="Dinh H."/>
            <person name="Doddapaneni H."/>
            <person name="English A."/>
            <person name="Firestine M."/>
            <person name="Gnanaolivu R."/>
            <person name="Gross S."/>
            <person name="Hernandez B."/>
            <person name="Javaid M."/>
            <person name="Jayaseelan J."/>
            <person name="Jones J."/>
            <person name="Khan Z."/>
            <person name="Kovar C."/>
            <person name="Kurapati P."/>
            <person name="Le B."/>
            <person name="Lee S."/>
            <person name="Li M."/>
            <person name="Mathew T."/>
            <person name="Narasimhan A."/>
            <person name="Ngo D."/>
            <person name="Nguyen L."/>
            <person name="Okwuonu G."/>
            <person name="Ongeri F."/>
            <person name="Osuji N."/>
            <person name="Pu L.-L."/>
            <person name="Puazo M."/>
            <person name="Quiroz J."/>
            <person name="Raj R."/>
            <person name="Rajbhandari K."/>
            <person name="Reid J.G."/>
            <person name="Santibanez J."/>
            <person name="Sexton D."/>
            <person name="Skinner E."/>
            <person name="Vee V."/>
            <person name="Weissenberger G."/>
            <person name="Wu Y."/>
            <person name="Xin Y."/>
            <person name="Han Y."/>
            <person name="Campbell C."/>
            <person name="Brown A."/>
            <person name="Sullivan B."/>
            <person name="Shelton J."/>
            <person name="Brown S."/>
            <person name="Dudchenko O."/>
            <person name="Machol I."/>
            <person name="Durand N."/>
            <person name="Shamim M."/>
            <person name="Lieberman A."/>
            <person name="Muzny D.M."/>
            <person name="Richards S."/>
            <person name="Yoder A."/>
            <person name="Worley K.C."/>
            <person name="Rogers J."/>
            <person name="Gibbs R.A."/>
        </authorList>
    </citation>
    <scope>NUCLEOTIDE SEQUENCE [LARGE SCALE GENOMIC DNA]</scope>
</reference>
<dbReference type="PANTHER" id="PTHR46386">
    <property type="entry name" value="NUCLEAR BODY PROTEIN SP140"/>
    <property type="match status" value="1"/>
</dbReference>
<keyword evidence="2" id="KW-0479">Metal-binding</keyword>
<dbReference type="Pfam" id="PF01342">
    <property type="entry name" value="SAND"/>
    <property type="match status" value="1"/>
</dbReference>
<gene>
    <name evidence="14" type="primary">SP140</name>
    <name evidence="14" type="synonym">LOC105862865</name>
</gene>
<evidence type="ECO:0000256" key="7">
    <source>
        <dbReference type="PROSITE-ProRule" id="PRU00035"/>
    </source>
</evidence>
<keyword evidence="15" id="KW-1185">Reference proteome</keyword>
<dbReference type="InterPro" id="IPR030411">
    <property type="entry name" value="Sp140_Bromo"/>
</dbReference>
<reference evidence="14" key="3">
    <citation type="submission" date="2025-09" db="UniProtKB">
        <authorList>
            <consortium name="Ensembl"/>
        </authorList>
    </citation>
    <scope>IDENTIFICATION</scope>
</reference>